<dbReference type="PANTHER" id="PTHR38760">
    <property type="entry name" value="ADENYLATE CYCLASE"/>
    <property type="match status" value="1"/>
</dbReference>
<proteinExistence type="predicted"/>
<dbReference type="GO" id="GO:0004016">
    <property type="term" value="F:adenylate cyclase activity"/>
    <property type="evidence" value="ECO:0007669"/>
    <property type="project" value="InterPro"/>
</dbReference>
<comment type="caution">
    <text evidence="2">The sequence shown here is derived from an EMBL/GenBank/DDBJ whole genome shotgun (WGS) entry which is preliminary data.</text>
</comment>
<protein>
    <recommendedName>
        <fullName evidence="1">Adenylate cyclase class-I N-terminal domain-containing protein</fullName>
    </recommendedName>
</protein>
<dbReference type="Proteomes" id="UP000227088">
    <property type="component" value="Unassembled WGS sequence"/>
</dbReference>
<organism evidence="2 3">
    <name type="scientific">Oleispira antarctica</name>
    <dbReference type="NCBI Taxonomy" id="188908"/>
    <lineage>
        <taxon>Bacteria</taxon>
        <taxon>Pseudomonadati</taxon>
        <taxon>Pseudomonadota</taxon>
        <taxon>Gammaproteobacteria</taxon>
        <taxon>Oceanospirillales</taxon>
        <taxon>Oceanospirillaceae</taxon>
        <taxon>Oleispira</taxon>
    </lineage>
</organism>
<evidence type="ECO:0000313" key="2">
    <source>
        <dbReference type="EMBL" id="OUS41007.1"/>
    </source>
</evidence>
<dbReference type="Pfam" id="PF01295">
    <property type="entry name" value="Adenylate_cycl"/>
    <property type="match status" value="1"/>
</dbReference>
<feature type="domain" description="Adenylate cyclase class-I N-terminal" evidence="1">
    <location>
        <begin position="46"/>
        <end position="240"/>
    </location>
</feature>
<dbReference type="InterPro" id="IPR024685">
    <property type="entry name" value="Adenylate_cyclase_1_N"/>
</dbReference>
<dbReference type="PANTHER" id="PTHR38760:SF1">
    <property type="entry name" value="ADENYLATE CYCLASE"/>
    <property type="match status" value="1"/>
</dbReference>
<gene>
    <name evidence="2" type="ORF">A9R00_03160</name>
</gene>
<reference evidence="3" key="1">
    <citation type="journal article" date="2017" name="Proc. Natl. Acad. Sci. U.S.A.">
        <title>Simulation of Deepwater Horizon oil plume reveals substrate specialization within a complex community of hydrocarbon degraders.</title>
        <authorList>
            <person name="Hu P."/>
            <person name="Dubinsky E.A."/>
            <person name="Probst A.J."/>
            <person name="Wang J."/>
            <person name="Sieber C.M.K."/>
            <person name="Tom L.M."/>
            <person name="Gardinali P."/>
            <person name="Banfield J.F."/>
            <person name="Atlas R.M."/>
            <person name="Andersen G.L."/>
        </authorList>
    </citation>
    <scope>NUCLEOTIDE SEQUENCE [LARGE SCALE GENOMIC DNA]</scope>
</reference>
<dbReference type="PIRSF" id="PIRSF001444">
    <property type="entry name" value="Adenylate_cycl"/>
    <property type="match status" value="1"/>
</dbReference>
<dbReference type="EMBL" id="MABE01000179">
    <property type="protein sequence ID" value="OUS41007.1"/>
    <property type="molecule type" value="Genomic_DNA"/>
</dbReference>
<dbReference type="AlphaFoldDB" id="A0A1Y5HX07"/>
<name>A0A1Y5HX07_OLEAN</name>
<dbReference type="InterPro" id="IPR000274">
    <property type="entry name" value="Adenylate_cyclase_1"/>
</dbReference>
<evidence type="ECO:0000313" key="3">
    <source>
        <dbReference type="Proteomes" id="UP000227088"/>
    </source>
</evidence>
<sequence length="955" mass="110246">MKRTFFYALPIAHIVYTQGMPNTSTPAHLPSPPKKLHIQLPPSQQINQWRQAFLSLNKARLEQARSLMLERQTRVLDVLPLLLHINHPQLPGFINQRVPAGIEHFSPQAESIDALRYVAKGLQVPRISGSRSIQAIFLMGSLGTLAQSANSDLDVWLCHTDDLSDEQLAMLKTKCEMIEKWAASQKVELHFFLMNANDFRQGKQQENVDAEHSGSTQHLLLLDEFYRSSLWLAGRQPSWWLIPTKYEKHSQHYLEQLSDRQLIHDSHWINLGSISTIAAAEFVGAGLWQLNKGLKNPYKSLLKLLLTQHYASQYPATRPLCWDLKDLVHKGNVDPLSCDSYLLMLNRVSQHVAAEHDHKRLDLLRRAFYFKAQLPLTKASQGQKRQWRFQELQQLITQWNWSQAILMHLDNREEWQVHEVQAERNALVNEMLTSYRYLAAFSNKYAKKVRINRQDLTLLGNQLYAIYDAKPGKVLTINPNIVSDLVQDKISLVLVDDRWQLISGTYNKEIEHKVIKQSLSLIELLCYAHFNGLLSNHTNFGIYPEHNSLSKYELNELLQVVRGLAAPKHIAPANFLRPSIPIQWQLFINAGIDPMHQFTRKGMQKLSSRDDALGYSALKENLVQSIDLLTINSWGEWQVQRFRSKTAAIDCLQYLLQFTPLARKQGWPENQCHCFCASRAGAISQRVEKILADITTHAIEQPNVAYILEAGKNYYIWQQDRQGVHLTRADSVSKFLALLSIPRQHYAHYRLDINALNGSPLKAIFNHPRPGSWQLFFWCKESTYFYYLIDERGILLHQQQQAKSDSEVLIPIIRFLRQVDQRMQGQLLRQRARPILLFELKRNSETTEFEPHSRRLPPLQSQTSQIQLNATLDDQDQVTLYCNGEEFSVWEWGEQLYNKVAKTLLAMRSSSDSYPAYLTDLSLHSDQSIIQHIKLKQVIEKQLNTAITSQVKIPN</sequence>
<dbReference type="GO" id="GO:0006171">
    <property type="term" value="P:cAMP biosynthetic process"/>
    <property type="evidence" value="ECO:0007669"/>
    <property type="project" value="InterPro"/>
</dbReference>
<dbReference type="Pfam" id="PF12633">
    <property type="entry name" value="Adenyl_cycl_N"/>
    <property type="match status" value="1"/>
</dbReference>
<evidence type="ECO:0000259" key="1">
    <source>
        <dbReference type="Pfam" id="PF12633"/>
    </source>
</evidence>
<accession>A0A1Y5HX07</accession>